<name>A0A7M4BC22_9VIRU</name>
<evidence type="ECO:0000256" key="5">
    <source>
        <dbReference type="ARBA" id="ARBA00022840"/>
    </source>
</evidence>
<dbReference type="EMBL" id="MT733013">
    <property type="protein sequence ID" value="QOD39448.1"/>
    <property type="molecule type" value="Genomic_DNA"/>
</dbReference>
<evidence type="ECO:0000313" key="8">
    <source>
        <dbReference type="EMBL" id="QOD39448.1"/>
    </source>
</evidence>
<evidence type="ECO:0000259" key="7">
    <source>
        <dbReference type="PROSITE" id="PS51206"/>
    </source>
</evidence>
<dbReference type="Pfam" id="PF01057">
    <property type="entry name" value="Parvo_NS1"/>
    <property type="match status" value="1"/>
</dbReference>
<keyword evidence="2" id="KW-1048">Host nucleus</keyword>
<dbReference type="InterPro" id="IPR027417">
    <property type="entry name" value="P-loop_NTPase"/>
</dbReference>
<dbReference type="Gene3D" id="3.40.50.300">
    <property type="entry name" value="P-loop containing nucleotide triphosphate hydrolases"/>
    <property type="match status" value="1"/>
</dbReference>
<dbReference type="PROSITE" id="PS51206">
    <property type="entry name" value="SF3_HELICASE_1"/>
    <property type="match status" value="1"/>
</dbReference>
<feature type="domain" description="SF3 helicase" evidence="7">
    <location>
        <begin position="393"/>
        <end position="545"/>
    </location>
</feature>
<dbReference type="GO" id="GO:0006260">
    <property type="term" value="P:DNA replication"/>
    <property type="evidence" value="ECO:0007669"/>
    <property type="project" value="UniProtKB-KW"/>
</dbReference>
<dbReference type="InterPro" id="IPR014015">
    <property type="entry name" value="Helicase_SF3_DNA-vir"/>
</dbReference>
<comment type="subcellular location">
    <subcellularLocation>
        <location evidence="1">Host nucleus</location>
    </subcellularLocation>
</comment>
<dbReference type="GO" id="GO:0042025">
    <property type="term" value="C:host cell nucleus"/>
    <property type="evidence" value="ECO:0007669"/>
    <property type="project" value="UniProtKB-SubCell"/>
</dbReference>
<gene>
    <name evidence="8" type="primary">NS1</name>
</gene>
<keyword evidence="3" id="KW-0235">DNA replication</keyword>
<dbReference type="InterPro" id="IPR001257">
    <property type="entry name" value="Parvovirus_NS1_helicase"/>
</dbReference>
<reference evidence="8" key="1">
    <citation type="submission" date="2020-07" db="EMBL/GenBank/DDBJ databases">
        <title>Diversity of sea star-associated densoviruses and transcribed endogenized viral elements of densovirus origin.</title>
        <authorList>
            <person name="Jackson E.W."/>
            <person name="Hewson I."/>
        </authorList>
    </citation>
    <scope>NUCLEOTIDE SEQUENCE</scope>
</reference>
<sequence length="561" mass="65342">MNDGDGGDIRCGERGRIIGDRGDEEGNIIRDVVEQNSNQSGAVECDGAGISLGVCADARGRRPPSSRDRKLPTWLDQGGKNMELQYFEGFKKRCDRVFTELQRSDGQLVRDIFRFEDPREYQDFLNCIQRDGNYRRGLLQICREDTHVHIVHDCNFSNGSCRCNWYKKAKTYGADRRRDRRGHRRDSCRSRTPTDIQMLLLYYCTKGRYLTYSKIGGIVEAISDEGYNIPKSGFVGSVSWYREMEIEAPGDGDQLQCWGPSFSDAEEDERRPTEVPRRKKRKVGESERISMMVEKLLYQYPITPPEAIIKHRVWRDIPELKFKNLKHDSVQAGVSVYRDSLISYKMSMYQDIYSKEDCVPIFSAGYSDYYDYYYNIDQSIDVIDKLISFQCDDDPETIHEFVKCLYDVLERKHPKLNTIVLHSPPTAGKNFLIDAVKDYYINVGTFGYANKYNCFPWQDAEARRLIHWNEPNYSPEYLEDIKKLLGGDSTSVNVKYKSNIPVYRTPVIVTTNNVVTFMTHPSFEDRLKVFYWDKAPFLKDYVKKPNPLAIYHYFKKYDLVD</sequence>
<protein>
    <submittedName>
        <fullName evidence="8">NS1</fullName>
    </submittedName>
</protein>
<dbReference type="GO" id="GO:0005524">
    <property type="term" value="F:ATP binding"/>
    <property type="evidence" value="ECO:0007669"/>
    <property type="project" value="UniProtKB-KW"/>
</dbReference>
<evidence type="ECO:0000256" key="2">
    <source>
        <dbReference type="ARBA" id="ARBA00022562"/>
    </source>
</evidence>
<feature type="region of interest" description="Disordered" evidence="6">
    <location>
        <begin position="261"/>
        <end position="281"/>
    </location>
</feature>
<organism evidence="8">
    <name type="scientific">uncultured densovirus</name>
    <dbReference type="NCBI Taxonomy" id="748192"/>
    <lineage>
        <taxon>Viruses</taxon>
        <taxon>Monodnaviria</taxon>
        <taxon>Shotokuvirae</taxon>
        <taxon>Cossaviricota</taxon>
        <taxon>Quintoviricetes</taxon>
        <taxon>Piccovirales</taxon>
        <taxon>Parvoviridae</taxon>
        <taxon>Densovirinae</taxon>
        <taxon>environmental samples</taxon>
    </lineage>
</organism>
<evidence type="ECO:0000256" key="3">
    <source>
        <dbReference type="ARBA" id="ARBA00022705"/>
    </source>
</evidence>
<proteinExistence type="predicted"/>
<keyword evidence="5" id="KW-0067">ATP-binding</keyword>
<accession>A0A7M4BC22</accession>
<evidence type="ECO:0000256" key="6">
    <source>
        <dbReference type="SAM" id="MobiDB-lite"/>
    </source>
</evidence>
<evidence type="ECO:0000256" key="1">
    <source>
        <dbReference type="ARBA" id="ARBA00004147"/>
    </source>
</evidence>
<evidence type="ECO:0000256" key="4">
    <source>
        <dbReference type="ARBA" id="ARBA00022741"/>
    </source>
</evidence>
<dbReference type="SUPFAM" id="SSF52540">
    <property type="entry name" value="P-loop containing nucleoside triphosphate hydrolases"/>
    <property type="match status" value="1"/>
</dbReference>
<keyword evidence="4" id="KW-0547">Nucleotide-binding</keyword>
<dbReference type="GO" id="GO:0019079">
    <property type="term" value="P:viral genome replication"/>
    <property type="evidence" value="ECO:0007669"/>
    <property type="project" value="InterPro"/>
</dbReference>